<dbReference type="Gene3D" id="2.130.10.10">
    <property type="entry name" value="YVTN repeat-like/Quinoprotein amine dehydrogenase"/>
    <property type="match status" value="1"/>
</dbReference>
<accession>A0A369T4M8</accession>
<evidence type="ECO:0008006" key="4">
    <source>
        <dbReference type="Google" id="ProtNLM"/>
    </source>
</evidence>
<comment type="caution">
    <text evidence="2">The sequence shown here is derived from an EMBL/GenBank/DDBJ whole genome shotgun (WGS) entry which is preliminary data.</text>
</comment>
<keyword evidence="1" id="KW-0812">Transmembrane</keyword>
<gene>
    <name evidence="2" type="ORF">DRB17_18815</name>
</gene>
<dbReference type="Pfam" id="PF14269">
    <property type="entry name" value="Arylsulfotran_2"/>
    <property type="match status" value="1"/>
</dbReference>
<dbReference type="InterPro" id="IPR015943">
    <property type="entry name" value="WD40/YVTN_repeat-like_dom_sf"/>
</dbReference>
<dbReference type="PANTHER" id="PTHR35340:SF5">
    <property type="entry name" value="ASST-DOMAIN-CONTAINING PROTEIN"/>
    <property type="match status" value="1"/>
</dbReference>
<dbReference type="InterPro" id="IPR011047">
    <property type="entry name" value="Quinoprotein_ADH-like_sf"/>
</dbReference>
<protein>
    <recommendedName>
        <fullName evidence="4">Aryl sulfotransferase</fullName>
    </recommendedName>
</protein>
<dbReference type="AlphaFoldDB" id="A0A369T4M8"/>
<dbReference type="EMBL" id="QPMH01000031">
    <property type="protein sequence ID" value="RDD60293.1"/>
    <property type="molecule type" value="Genomic_DNA"/>
</dbReference>
<dbReference type="InterPro" id="IPR039535">
    <property type="entry name" value="ASST-like"/>
</dbReference>
<keyword evidence="1" id="KW-1133">Transmembrane helix</keyword>
<name>A0A369T4M8_9PROT</name>
<organism evidence="2 3">
    <name type="scientific">Ferruginivarius sediminum</name>
    <dbReference type="NCBI Taxonomy" id="2661937"/>
    <lineage>
        <taxon>Bacteria</taxon>
        <taxon>Pseudomonadati</taxon>
        <taxon>Pseudomonadota</taxon>
        <taxon>Alphaproteobacteria</taxon>
        <taxon>Rhodospirillales</taxon>
        <taxon>Rhodospirillaceae</taxon>
        <taxon>Ferruginivarius</taxon>
    </lineage>
</organism>
<evidence type="ECO:0000313" key="3">
    <source>
        <dbReference type="Proteomes" id="UP000253941"/>
    </source>
</evidence>
<evidence type="ECO:0000313" key="2">
    <source>
        <dbReference type="EMBL" id="RDD60293.1"/>
    </source>
</evidence>
<sequence>MRRETHDEHAQAGGCPTWWERLLQTGFRISVAIAIFMAGAFVAIADIFPSPILASAYRGGMALYDQWTSYDDVYATDLWHPARTDETGASVRDAKRMQQGLTLYTSGHEAAAFLIDANGKVLHQWKRPFSSVWTKDAAVRTPRPDTHVYFRKARAFPNGDLLAIYEAVGDTPYGYGMVKLDRHSNVIWSYLENTHHDFDIAPDGRIFVLTHELTTEELPEFAHLGPPRIDDFLVVLSPSGQELMKISLTETVARSPYAHLLHTVSWYSVRDPLHTNAVDFVGQEAAKAFPYAQAGQILLSFRELRALGVLDIDEGRIVWATQGYWIGQHDPDILADGNILLFDNYGRHEQPGGRSRVIEFDARTMELTWQYAGDADQPFASAIRSSQQRLANGNTLITESNGGRILEVTRQGETVWEFVNPERGGASAEKIPIVCWAERYSQSYFVPDFLQHGRV</sequence>
<evidence type="ECO:0000256" key="1">
    <source>
        <dbReference type="SAM" id="Phobius"/>
    </source>
</evidence>
<reference evidence="2 3" key="1">
    <citation type="submission" date="2018-07" db="EMBL/GenBank/DDBJ databases">
        <title>Venubactetium sediminum gen. nov., sp. nov., isolated from a marine solar saltern.</title>
        <authorList>
            <person name="Wang S."/>
        </authorList>
    </citation>
    <scope>NUCLEOTIDE SEQUENCE [LARGE SCALE GENOMIC DNA]</scope>
    <source>
        <strain evidence="2 3">WD2A32</strain>
    </source>
</reference>
<dbReference type="InterPro" id="IPR053143">
    <property type="entry name" value="Arylsulfate_ST"/>
</dbReference>
<keyword evidence="3" id="KW-1185">Reference proteome</keyword>
<dbReference type="Proteomes" id="UP000253941">
    <property type="component" value="Unassembled WGS sequence"/>
</dbReference>
<dbReference type="SUPFAM" id="SSF50998">
    <property type="entry name" value="Quinoprotein alcohol dehydrogenase-like"/>
    <property type="match status" value="1"/>
</dbReference>
<dbReference type="PANTHER" id="PTHR35340">
    <property type="entry name" value="PQQ ENZYME REPEAT PROTEIN-RELATED"/>
    <property type="match status" value="1"/>
</dbReference>
<keyword evidence="1" id="KW-0472">Membrane</keyword>
<dbReference type="RefSeq" id="WP_114583775.1">
    <property type="nucleotide sequence ID" value="NZ_QPMH01000031.1"/>
</dbReference>
<proteinExistence type="predicted"/>
<feature type="transmembrane region" description="Helical" evidence="1">
    <location>
        <begin position="27"/>
        <end position="48"/>
    </location>
</feature>